<dbReference type="Proteomes" id="UP000035083">
    <property type="component" value="Unassembled WGS sequence"/>
</dbReference>
<reference evidence="1 2" key="1">
    <citation type="submission" date="2012-12" db="EMBL/GenBank/DDBJ databases">
        <title>Whole genome shotgun sequence of Gordonia sihwensis NBRC 108236.</title>
        <authorList>
            <person name="Yoshida I."/>
            <person name="Hosoyama A."/>
            <person name="Tsuchikane K."/>
            <person name="Ando Y."/>
            <person name="Baba S."/>
            <person name="Ohji S."/>
            <person name="Hamada M."/>
            <person name="Tamura T."/>
            <person name="Yamazoe A."/>
            <person name="Yamazaki S."/>
            <person name="Fujita N."/>
        </authorList>
    </citation>
    <scope>NUCLEOTIDE SEQUENCE [LARGE SCALE GENOMIC DNA]</scope>
    <source>
        <strain evidence="1 2">NBRC 108236</strain>
    </source>
</reference>
<organism evidence="1 2">
    <name type="scientific">Gordonia sihwensis NBRC 108236</name>
    <dbReference type="NCBI Taxonomy" id="1223544"/>
    <lineage>
        <taxon>Bacteria</taxon>
        <taxon>Bacillati</taxon>
        <taxon>Actinomycetota</taxon>
        <taxon>Actinomycetes</taxon>
        <taxon>Mycobacteriales</taxon>
        <taxon>Gordoniaceae</taxon>
        <taxon>Gordonia</taxon>
    </lineage>
</organism>
<proteinExistence type="predicted"/>
<gene>
    <name evidence="1" type="ORF">GSI01S_33_00210</name>
</gene>
<dbReference type="eggNOG" id="ENOG5033QXR">
    <property type="taxonomic scope" value="Bacteria"/>
</dbReference>
<protein>
    <submittedName>
        <fullName evidence="1">Uncharacterized protein</fullName>
    </submittedName>
</protein>
<evidence type="ECO:0000313" key="1">
    <source>
        <dbReference type="EMBL" id="GAC62335.1"/>
    </source>
</evidence>
<dbReference type="EMBL" id="BANU01000033">
    <property type="protein sequence ID" value="GAC62335.1"/>
    <property type="molecule type" value="Genomic_DNA"/>
</dbReference>
<dbReference type="AlphaFoldDB" id="L7LMG8"/>
<accession>L7LMG8</accession>
<evidence type="ECO:0000313" key="2">
    <source>
        <dbReference type="Proteomes" id="UP000035083"/>
    </source>
</evidence>
<comment type="caution">
    <text evidence="1">The sequence shown here is derived from an EMBL/GenBank/DDBJ whole genome shotgun (WGS) entry which is preliminary data.</text>
</comment>
<name>L7LMG8_9ACTN</name>
<sequence>MTSTTAQDWDTAAAVVRDHADALASMGSHSELYSFAKEKNLATKLLFPKFKTELRKQLRIDYDQIRKDTLAARLVELEAAGETAPTITLFCAGDVEVDSYAVCRAEEEDPWYGTFHENDQVADQDHADESAARKAVYLAGKAREFAGLDIVHLRLSVTNHVVTRTALMRDMLKHKVWVTVDIVDDPNGNPALELCRAPGFRGWREVSLGDLIEDSDGAAQ</sequence>
<keyword evidence="2" id="KW-1185">Reference proteome</keyword>
<dbReference type="RefSeq" id="WP_006897741.1">
    <property type="nucleotide sequence ID" value="NZ_BANU01000033.1"/>
</dbReference>